<evidence type="ECO:0000313" key="2">
    <source>
        <dbReference type="EMBL" id="KAH3701587.1"/>
    </source>
</evidence>
<comment type="caution">
    <text evidence="2">The sequence shown here is derived from an EMBL/GenBank/DDBJ whole genome shotgun (WGS) entry which is preliminary data.</text>
</comment>
<protein>
    <submittedName>
        <fullName evidence="2">Uncharacterized protein</fullName>
    </submittedName>
</protein>
<proteinExistence type="predicted"/>
<evidence type="ECO:0000313" key="3">
    <source>
        <dbReference type="Proteomes" id="UP000828390"/>
    </source>
</evidence>
<dbReference type="GO" id="GO:0000796">
    <property type="term" value="C:condensin complex"/>
    <property type="evidence" value="ECO:0007669"/>
    <property type="project" value="TreeGrafter"/>
</dbReference>
<reference evidence="2" key="2">
    <citation type="submission" date="2020-11" db="EMBL/GenBank/DDBJ databases">
        <authorList>
            <person name="McCartney M.A."/>
            <person name="Auch B."/>
            <person name="Kono T."/>
            <person name="Mallez S."/>
            <person name="Becker A."/>
            <person name="Gohl D.M."/>
            <person name="Silverstein K.A.T."/>
            <person name="Koren S."/>
            <person name="Bechman K.B."/>
            <person name="Herman A."/>
            <person name="Abrahante J.E."/>
            <person name="Garbe J."/>
        </authorList>
    </citation>
    <scope>NUCLEOTIDE SEQUENCE</scope>
    <source>
        <strain evidence="2">Duluth1</strain>
        <tissue evidence="2">Whole animal</tissue>
    </source>
</reference>
<dbReference type="GO" id="GO:0005634">
    <property type="term" value="C:nucleus"/>
    <property type="evidence" value="ECO:0007669"/>
    <property type="project" value="TreeGrafter"/>
</dbReference>
<name>A0A9D3YIX6_DREPO</name>
<accession>A0A9D3YIX6</accession>
<dbReference type="GO" id="GO:0000070">
    <property type="term" value="P:mitotic sister chromatid segregation"/>
    <property type="evidence" value="ECO:0007669"/>
    <property type="project" value="TreeGrafter"/>
</dbReference>
<reference evidence="2" key="1">
    <citation type="journal article" date="2019" name="bioRxiv">
        <title>The Genome of the Zebra Mussel, Dreissena polymorpha: A Resource for Invasive Species Research.</title>
        <authorList>
            <person name="McCartney M.A."/>
            <person name="Auch B."/>
            <person name="Kono T."/>
            <person name="Mallez S."/>
            <person name="Zhang Y."/>
            <person name="Obille A."/>
            <person name="Becker A."/>
            <person name="Abrahante J.E."/>
            <person name="Garbe J."/>
            <person name="Badalamenti J.P."/>
            <person name="Herman A."/>
            <person name="Mangelson H."/>
            <person name="Liachko I."/>
            <person name="Sullivan S."/>
            <person name="Sone E.D."/>
            <person name="Koren S."/>
            <person name="Silverstein K.A.T."/>
            <person name="Beckman K.B."/>
            <person name="Gohl D.M."/>
        </authorList>
    </citation>
    <scope>NUCLEOTIDE SEQUENCE</scope>
    <source>
        <strain evidence="2">Duluth1</strain>
        <tissue evidence="2">Whole animal</tissue>
    </source>
</reference>
<feature type="region of interest" description="Disordered" evidence="1">
    <location>
        <begin position="20"/>
        <end position="60"/>
    </location>
</feature>
<organism evidence="2 3">
    <name type="scientific">Dreissena polymorpha</name>
    <name type="common">Zebra mussel</name>
    <name type="synonym">Mytilus polymorpha</name>
    <dbReference type="NCBI Taxonomy" id="45954"/>
    <lineage>
        <taxon>Eukaryota</taxon>
        <taxon>Metazoa</taxon>
        <taxon>Spiralia</taxon>
        <taxon>Lophotrochozoa</taxon>
        <taxon>Mollusca</taxon>
        <taxon>Bivalvia</taxon>
        <taxon>Autobranchia</taxon>
        <taxon>Heteroconchia</taxon>
        <taxon>Euheterodonta</taxon>
        <taxon>Imparidentia</taxon>
        <taxon>Neoheterodontei</taxon>
        <taxon>Myida</taxon>
        <taxon>Dreissenoidea</taxon>
        <taxon>Dreissenidae</taxon>
        <taxon>Dreissena</taxon>
    </lineage>
</organism>
<keyword evidence="3" id="KW-1185">Reference proteome</keyword>
<gene>
    <name evidence="2" type="ORF">DPMN_076576</name>
</gene>
<evidence type="ECO:0000256" key="1">
    <source>
        <dbReference type="SAM" id="MobiDB-lite"/>
    </source>
</evidence>
<feature type="compositionally biased region" description="Polar residues" evidence="1">
    <location>
        <begin position="20"/>
        <end position="33"/>
    </location>
</feature>
<dbReference type="AlphaFoldDB" id="A0A9D3YIX6"/>
<feature type="non-terminal residue" evidence="2">
    <location>
        <position position="1"/>
    </location>
</feature>
<dbReference type="EMBL" id="JAIWYP010000015">
    <property type="protein sequence ID" value="KAH3701587.1"/>
    <property type="molecule type" value="Genomic_DNA"/>
</dbReference>
<sequence length="600" mass="66371">EYINILCKTILQAIKNVGGQTESEQSGDQVNQTDPDDENNLELSGSINNTTTNVAGDDADDDDAIRLSNVPVMLGLCEVICVLWTFNEEQLNKASNADLKKVLMKRFTYALPEMFKAFSDSRIIAVLLQIAGYLPPKWIPTVSRSWLPKLRKMTSANTVSDYGPLVECLCKTGQVESVLELVTEWIQPALDVTPLQKTGRGRPDSGRVKFVETHVPEPGLGLALLSHMLTQTLTQGILLQHVTRNLAIRDLLANSVVKLTEMLEGKADEKSDSNIILEAFNIYCKLLLLLHAQDKRTLSCLSEYGKLLSWADKHVVPVLGLKQEDEQSKQAQLAHNIVQNVLTIVSNMFLIGVGAELGLTVIDFCTLCLANDPDLGLLSVVLLSLYQVVELSRYQGDAMWITPQTLSSALARVFLNIAGYVKHHPKDSMKVLSSVKEHMSELLKTVYSRVSLDETVAHEVMSTILAAVFAEMDHSSKQNDLEEEATLATLPPISAWLLDILARKLHLLQEFTQELKAICDTGIVTDMYKTDAILHLVLAVAHERKIDSAGLRGILDHIDRQMPRLLAEMSEEETEDIKSLIGVVKEKLKKCESALGLASS</sequence>
<dbReference type="PANTHER" id="PTHR16199:SF4">
    <property type="entry name" value="CONDENSIN-2 COMPLEX SUBUNIT G2"/>
    <property type="match status" value="1"/>
</dbReference>
<dbReference type="Proteomes" id="UP000828390">
    <property type="component" value="Unassembled WGS sequence"/>
</dbReference>
<dbReference type="PANTHER" id="PTHR16199">
    <property type="entry name" value="CONDENSIN-2 COMPLEX SUBUNIT G2"/>
    <property type="match status" value="1"/>
</dbReference>